<dbReference type="GO" id="GO:0005886">
    <property type="term" value="C:plasma membrane"/>
    <property type="evidence" value="ECO:0007669"/>
    <property type="project" value="UniProtKB-SubCell"/>
</dbReference>
<name>A0A1H7MSR1_9GAMM</name>
<keyword evidence="19" id="KW-1185">Reference proteome</keyword>
<evidence type="ECO:0000256" key="11">
    <source>
        <dbReference type="ARBA" id="ARBA00023136"/>
    </source>
</evidence>
<evidence type="ECO:0000256" key="2">
    <source>
        <dbReference type="ARBA" id="ARBA00004383"/>
    </source>
</evidence>
<evidence type="ECO:0000256" key="10">
    <source>
        <dbReference type="ARBA" id="ARBA00023098"/>
    </source>
</evidence>
<gene>
    <name evidence="16" type="primary">lifO</name>
    <name evidence="18" type="ORF">SAMN05216214_108162</name>
</gene>
<evidence type="ECO:0000256" key="8">
    <source>
        <dbReference type="ARBA" id="ARBA00022963"/>
    </source>
</evidence>
<dbReference type="InterPro" id="IPR004961">
    <property type="entry name" value="Lipase_chaperone"/>
</dbReference>
<keyword evidence="10 16" id="KW-0443">Lipid metabolism</keyword>
<dbReference type="Proteomes" id="UP000185766">
    <property type="component" value="Unassembled WGS sequence"/>
</dbReference>
<evidence type="ECO:0000256" key="5">
    <source>
        <dbReference type="ARBA" id="ARBA00022475"/>
    </source>
</evidence>
<evidence type="ECO:0000256" key="13">
    <source>
        <dbReference type="ARBA" id="ARBA00030948"/>
    </source>
</evidence>
<keyword evidence="9 16" id="KW-1133">Transmembrane helix</keyword>
<comment type="subcellular location">
    <subcellularLocation>
        <location evidence="2">Cell inner membrane</location>
        <topology evidence="2">Single-pass membrane protein</topology>
        <orientation evidence="2">Periplasmic side</orientation>
    </subcellularLocation>
</comment>
<dbReference type="RefSeq" id="WP_074867661.1">
    <property type="nucleotide sequence ID" value="NZ_FOAS01000008.1"/>
</dbReference>
<keyword evidence="8 16" id="KW-0442">Lipid degradation</keyword>
<dbReference type="STRING" id="1429083.GCA_001885685_00070"/>
<feature type="compositionally biased region" description="Low complexity" evidence="17">
    <location>
        <begin position="28"/>
        <end position="44"/>
    </location>
</feature>
<keyword evidence="12 16" id="KW-0143">Chaperone</keyword>
<proteinExistence type="inferred from homology"/>
<evidence type="ECO:0000256" key="6">
    <source>
        <dbReference type="ARBA" id="ARBA00022519"/>
    </source>
</evidence>
<evidence type="ECO:0000256" key="7">
    <source>
        <dbReference type="ARBA" id="ARBA00022692"/>
    </source>
</evidence>
<dbReference type="HAMAP" id="MF_00790">
    <property type="entry name" value="Lipase_chap"/>
    <property type="match status" value="1"/>
</dbReference>
<keyword evidence="11 16" id="KW-0472">Membrane</keyword>
<dbReference type="SUPFAM" id="SSF158855">
    <property type="entry name" value="Lipase chaperone-like"/>
    <property type="match status" value="1"/>
</dbReference>
<sequence>MRRTLLLTVIAMVAMGIALAVLLNQPSQPSLSAQPPSLPNPLSSGFTTQTPEPSAAMPSTQQSIASLRGTEVDGQLRVDAQGNLQISEDLRRLFDYFLSTQGEEPLSASIQRLRDYLAAQLRDPALGQANALLNQYLAYKGALAELEKNFPRVTDISALHAREAELQRLRSQWFSREEQQALFGLEQLYQDFTLQRLSILADASLSAQSKTEAVEALREQQPEEVQDLLSVQLHQDLRSQTQALRDAGANAQAVRQLRLQMVGPQATARLEQLEQARSDWQQRLTAFATARASIEQSQGLSAADKTAQINALAEQSFSANEQLRLEAALNLREQRQSAQ</sequence>
<dbReference type="Pfam" id="PF03280">
    <property type="entry name" value="Lipase_chap"/>
    <property type="match status" value="1"/>
</dbReference>
<evidence type="ECO:0000313" key="19">
    <source>
        <dbReference type="Proteomes" id="UP000185766"/>
    </source>
</evidence>
<protein>
    <recommendedName>
        <fullName evidence="4 16">Lipase chaperone</fullName>
    </recommendedName>
    <alternativeName>
        <fullName evidence="16">Lipase activator protein</fullName>
    </alternativeName>
    <alternativeName>
        <fullName evidence="15 16">Lipase foldase</fullName>
    </alternativeName>
    <alternativeName>
        <fullName evidence="13 16">Lipase helper protein</fullName>
    </alternativeName>
    <alternativeName>
        <fullName evidence="14 16">Lipase modulator</fullName>
    </alternativeName>
</protein>
<feature type="compositionally biased region" description="Polar residues" evidence="17">
    <location>
        <begin position="45"/>
        <end position="57"/>
    </location>
</feature>
<evidence type="ECO:0000256" key="17">
    <source>
        <dbReference type="SAM" id="MobiDB-lite"/>
    </source>
</evidence>
<evidence type="ECO:0000256" key="14">
    <source>
        <dbReference type="ARBA" id="ARBA00031542"/>
    </source>
</evidence>
<dbReference type="AlphaFoldDB" id="A0A1H7MSR1"/>
<evidence type="ECO:0000256" key="3">
    <source>
        <dbReference type="ARBA" id="ARBA00010358"/>
    </source>
</evidence>
<evidence type="ECO:0000256" key="4">
    <source>
        <dbReference type="ARBA" id="ARBA00019692"/>
    </source>
</evidence>
<evidence type="ECO:0000256" key="15">
    <source>
        <dbReference type="ARBA" id="ARBA00033028"/>
    </source>
</evidence>
<evidence type="ECO:0000313" key="18">
    <source>
        <dbReference type="EMBL" id="SEL13647.1"/>
    </source>
</evidence>
<dbReference type="GO" id="GO:0006457">
    <property type="term" value="P:protein folding"/>
    <property type="evidence" value="ECO:0007669"/>
    <property type="project" value="UniProtKB-UniRule"/>
</dbReference>
<evidence type="ECO:0000256" key="12">
    <source>
        <dbReference type="ARBA" id="ARBA00023186"/>
    </source>
</evidence>
<evidence type="ECO:0000256" key="16">
    <source>
        <dbReference type="HAMAP-Rule" id="MF_00790"/>
    </source>
</evidence>
<accession>A0A1H7MSR1</accession>
<keyword evidence="7 16" id="KW-0812">Transmembrane</keyword>
<dbReference type="EMBL" id="FOAS01000008">
    <property type="protein sequence ID" value="SEL13647.1"/>
    <property type="molecule type" value="Genomic_DNA"/>
</dbReference>
<dbReference type="GO" id="GO:0051082">
    <property type="term" value="F:unfolded protein binding"/>
    <property type="evidence" value="ECO:0007669"/>
    <property type="project" value="UniProtKB-UniRule"/>
</dbReference>
<evidence type="ECO:0000256" key="1">
    <source>
        <dbReference type="ARBA" id="ARBA00003280"/>
    </source>
</evidence>
<reference evidence="18 19" key="1">
    <citation type="submission" date="2016-10" db="EMBL/GenBank/DDBJ databases">
        <authorList>
            <person name="de Groot N.N."/>
        </authorList>
    </citation>
    <scope>NUCLEOTIDE SEQUENCE [LARGE SCALE GENOMIC DNA]</scope>
    <source>
        <strain evidence="18 19">JCM 19513</strain>
    </source>
</reference>
<dbReference type="NCBIfam" id="NF002334">
    <property type="entry name" value="PRK01294.1-2"/>
    <property type="match status" value="1"/>
</dbReference>
<keyword evidence="6 16" id="KW-0997">Cell inner membrane</keyword>
<dbReference type="GO" id="GO:0016042">
    <property type="term" value="P:lipid catabolic process"/>
    <property type="evidence" value="ECO:0007669"/>
    <property type="project" value="UniProtKB-UniRule"/>
</dbReference>
<comment type="similarity">
    <text evidence="3 16">Belongs to the lipase chaperone family.</text>
</comment>
<comment type="function">
    <text evidence="1 16">May be involved in the folding of the extracellular lipase during its passage through the periplasm.</text>
</comment>
<organism evidence="18 19">
    <name type="scientific">Atopomonas hussainii</name>
    <dbReference type="NCBI Taxonomy" id="1429083"/>
    <lineage>
        <taxon>Bacteria</taxon>
        <taxon>Pseudomonadati</taxon>
        <taxon>Pseudomonadota</taxon>
        <taxon>Gammaproteobacteria</taxon>
        <taxon>Pseudomonadales</taxon>
        <taxon>Pseudomonadaceae</taxon>
        <taxon>Atopomonas</taxon>
    </lineage>
</organism>
<feature type="region of interest" description="Disordered" evidence="17">
    <location>
        <begin position="28"/>
        <end position="57"/>
    </location>
</feature>
<keyword evidence="5 16" id="KW-1003">Cell membrane</keyword>
<evidence type="ECO:0000256" key="9">
    <source>
        <dbReference type="ARBA" id="ARBA00022989"/>
    </source>
</evidence>